<dbReference type="InterPro" id="IPR001206">
    <property type="entry name" value="Diacylglycerol_kinase_cat_dom"/>
</dbReference>
<dbReference type="GO" id="GO:0016301">
    <property type="term" value="F:kinase activity"/>
    <property type="evidence" value="ECO:0007669"/>
    <property type="project" value="UniProtKB-KW"/>
</dbReference>
<dbReference type="Gene3D" id="2.60.200.40">
    <property type="match status" value="1"/>
</dbReference>
<keyword evidence="3" id="KW-0808">Transferase</keyword>
<name>A0A061AAG5_9MOLU</name>
<dbReference type="EMBL" id="LK028559">
    <property type="protein sequence ID" value="CDR30384.1"/>
    <property type="molecule type" value="Genomic_DNA"/>
</dbReference>
<proteinExistence type="inferred from homology"/>
<keyword evidence="6" id="KW-0067">ATP-binding</keyword>
<evidence type="ECO:0000256" key="7">
    <source>
        <dbReference type="ARBA" id="ARBA00023209"/>
    </source>
</evidence>
<dbReference type="Gene3D" id="3.40.50.10330">
    <property type="entry name" value="Probable inorganic polyphosphate/atp-NAD kinase, domain 1"/>
    <property type="match status" value="1"/>
</dbReference>
<dbReference type="PATRIC" id="fig|35623.3.peg.311"/>
<dbReference type="InterPro" id="IPR045540">
    <property type="entry name" value="YegS/DAGK_C"/>
</dbReference>
<evidence type="ECO:0000256" key="4">
    <source>
        <dbReference type="ARBA" id="ARBA00022741"/>
    </source>
</evidence>
<evidence type="ECO:0000256" key="2">
    <source>
        <dbReference type="ARBA" id="ARBA00005983"/>
    </source>
</evidence>
<evidence type="ECO:0000256" key="5">
    <source>
        <dbReference type="ARBA" id="ARBA00022777"/>
    </source>
</evidence>
<dbReference type="Pfam" id="PF00781">
    <property type="entry name" value="DAGK_cat"/>
    <property type="match status" value="1"/>
</dbReference>
<dbReference type="Pfam" id="PF19279">
    <property type="entry name" value="YegS_C"/>
    <property type="match status" value="1"/>
</dbReference>
<dbReference type="KEGG" id="aoc:Aocu_03110"/>
<evidence type="ECO:0000313" key="11">
    <source>
        <dbReference type="Proteomes" id="UP000032434"/>
    </source>
</evidence>
<dbReference type="PROSITE" id="PS50146">
    <property type="entry name" value="DAGK"/>
    <property type="match status" value="1"/>
</dbReference>
<dbReference type="GO" id="GO:0008654">
    <property type="term" value="P:phospholipid biosynthetic process"/>
    <property type="evidence" value="ECO:0007669"/>
    <property type="project" value="UniProtKB-KW"/>
</dbReference>
<dbReference type="InterPro" id="IPR017438">
    <property type="entry name" value="ATP-NAD_kinase_N"/>
</dbReference>
<dbReference type="Proteomes" id="UP000032434">
    <property type="component" value="Chromosome 1"/>
</dbReference>
<dbReference type="FunCoup" id="A0A061AAG5">
    <property type="interactions" value="1"/>
</dbReference>
<organism evidence="10 11">
    <name type="scientific">Acholeplasma oculi</name>
    <dbReference type="NCBI Taxonomy" id="35623"/>
    <lineage>
        <taxon>Bacteria</taxon>
        <taxon>Bacillati</taxon>
        <taxon>Mycoplasmatota</taxon>
        <taxon>Mollicutes</taxon>
        <taxon>Acholeplasmatales</taxon>
        <taxon>Acholeplasmataceae</taxon>
        <taxon>Acholeplasma</taxon>
    </lineage>
</organism>
<evidence type="ECO:0000313" key="10">
    <source>
        <dbReference type="EMBL" id="CDR30384.1"/>
    </source>
</evidence>
<dbReference type="SUPFAM" id="SSF111331">
    <property type="entry name" value="NAD kinase/diacylglycerol kinase-like"/>
    <property type="match status" value="1"/>
</dbReference>
<protein>
    <submittedName>
        <fullName evidence="10">Sphingosine kinase</fullName>
    </submittedName>
</protein>
<dbReference type="GO" id="GO:0005886">
    <property type="term" value="C:plasma membrane"/>
    <property type="evidence" value="ECO:0007669"/>
    <property type="project" value="TreeGrafter"/>
</dbReference>
<gene>
    <name evidence="10" type="ORF">Aocu_03110</name>
</gene>
<keyword evidence="11" id="KW-1185">Reference proteome</keyword>
<sequence length="280" mass="32177">MDIILYNPLSNKGKNKHIAEKLSKKHQKKGFNVDIKNLLDIHDVKSFLSACKEEDRIIIIGGDGTLNRIVNQIQGIDLKPSVFMYKAGTGNDFIRSVPVKHKLADIKPYIMNLPTVSVNDKHSLFLNGTGVGLDGLVCYKVNRSKQIKNKSNYFKNSIQSFFQYKPVTAYITVDGESFEANKVWFATCMHSKYFGGGMMLAPKIKRTDKVIELVVVKDVPRWLLLLIFPTIYFGWHRIFKSFVKFYRGKDIKVQLLVDTYMQIDGDEIYPVREYQVKAHE</sequence>
<evidence type="ECO:0000256" key="3">
    <source>
        <dbReference type="ARBA" id="ARBA00022679"/>
    </source>
</evidence>
<keyword evidence="8" id="KW-1208">Phospholipid metabolism</keyword>
<dbReference type="HOGENOM" id="CLU_045532_0_2_14"/>
<dbReference type="InterPro" id="IPR050187">
    <property type="entry name" value="Lipid_Phosphate_FormReg"/>
</dbReference>
<dbReference type="InterPro" id="IPR016064">
    <property type="entry name" value="NAD/diacylglycerol_kinase_sf"/>
</dbReference>
<keyword evidence="4" id="KW-0547">Nucleotide-binding</keyword>
<dbReference type="GO" id="GO:0005524">
    <property type="term" value="F:ATP binding"/>
    <property type="evidence" value="ECO:0007669"/>
    <property type="project" value="UniProtKB-KW"/>
</dbReference>
<dbReference type="PANTHER" id="PTHR12358:SF106">
    <property type="entry name" value="LIPID KINASE YEGS"/>
    <property type="match status" value="1"/>
</dbReference>
<dbReference type="PANTHER" id="PTHR12358">
    <property type="entry name" value="SPHINGOSINE KINASE"/>
    <property type="match status" value="1"/>
</dbReference>
<dbReference type="AlphaFoldDB" id="A0A061AAG5"/>
<keyword evidence="7" id="KW-0594">Phospholipid biosynthesis</keyword>
<dbReference type="RefSeq" id="WP_045748940.1">
    <property type="nucleotide sequence ID" value="NZ_FUZK01000002.1"/>
</dbReference>
<keyword evidence="7" id="KW-0444">Lipid biosynthesis</keyword>
<comment type="similarity">
    <text evidence="2">Belongs to the diacylglycerol/lipid kinase family.</text>
</comment>
<dbReference type="STRING" id="35623.Aocu_03110"/>
<keyword evidence="7" id="KW-0443">Lipid metabolism</keyword>
<evidence type="ECO:0000256" key="1">
    <source>
        <dbReference type="ARBA" id="ARBA00001946"/>
    </source>
</evidence>
<reference evidence="11" key="1">
    <citation type="submission" date="2014-05" db="EMBL/GenBank/DDBJ databases">
        <authorList>
            <person name="Kube M."/>
        </authorList>
    </citation>
    <scope>NUCLEOTIDE SEQUENCE [LARGE SCALE GENOMIC DNA]</scope>
</reference>
<keyword evidence="5 10" id="KW-0418">Kinase</keyword>
<evidence type="ECO:0000259" key="9">
    <source>
        <dbReference type="PROSITE" id="PS50146"/>
    </source>
</evidence>
<accession>A0A061AAG5</accession>
<comment type="cofactor">
    <cofactor evidence="1">
        <name>Mg(2+)</name>
        <dbReference type="ChEBI" id="CHEBI:18420"/>
    </cofactor>
</comment>
<dbReference type="OrthoDB" id="9786026at2"/>
<evidence type="ECO:0000256" key="6">
    <source>
        <dbReference type="ARBA" id="ARBA00022840"/>
    </source>
</evidence>
<feature type="domain" description="DAGKc" evidence="9">
    <location>
        <begin position="1"/>
        <end position="97"/>
    </location>
</feature>
<evidence type="ECO:0000256" key="8">
    <source>
        <dbReference type="ARBA" id="ARBA00023264"/>
    </source>
</evidence>
<dbReference type="InParanoid" id="A0A061AAG5"/>